<dbReference type="SUPFAM" id="SSF102405">
    <property type="entry name" value="MCP/YpsA-like"/>
    <property type="match status" value="1"/>
</dbReference>
<dbReference type="Pfam" id="PF02481">
    <property type="entry name" value="DNA_processg_A"/>
    <property type="match status" value="1"/>
</dbReference>
<organism evidence="3 4">
    <name type="scientific">Comamonas aquatica</name>
    <dbReference type="NCBI Taxonomy" id="225991"/>
    <lineage>
        <taxon>Bacteria</taxon>
        <taxon>Pseudomonadati</taxon>
        <taxon>Pseudomonadota</taxon>
        <taxon>Betaproteobacteria</taxon>
        <taxon>Burkholderiales</taxon>
        <taxon>Comamonadaceae</taxon>
        <taxon>Comamonas</taxon>
    </lineage>
</organism>
<comment type="similarity">
    <text evidence="1">Belongs to the DprA/Smf family.</text>
</comment>
<dbReference type="Proteomes" id="UP001161294">
    <property type="component" value="Unassembled WGS sequence"/>
</dbReference>
<dbReference type="GO" id="GO:0009294">
    <property type="term" value="P:DNA-mediated transformation"/>
    <property type="evidence" value="ECO:0007669"/>
    <property type="project" value="InterPro"/>
</dbReference>
<evidence type="ECO:0000259" key="2">
    <source>
        <dbReference type="Pfam" id="PF02481"/>
    </source>
</evidence>
<evidence type="ECO:0000313" key="3">
    <source>
        <dbReference type="EMBL" id="MDH2006518.1"/>
    </source>
</evidence>
<evidence type="ECO:0000313" key="4">
    <source>
        <dbReference type="Proteomes" id="UP001161294"/>
    </source>
</evidence>
<reference evidence="3" key="1">
    <citation type="submission" date="2022-09" db="EMBL/GenBank/DDBJ databases">
        <title>Intensive care unit water sources are persistently colonized with multi-drug resistant bacteria and are the site of extensive horizontal gene transfer of antibiotic resistance genes.</title>
        <authorList>
            <person name="Diorio-Toth L."/>
        </authorList>
    </citation>
    <scope>NUCLEOTIDE SEQUENCE</scope>
    <source>
        <strain evidence="3">GD03686</strain>
    </source>
</reference>
<accession>A0AA42W4R8</accession>
<feature type="domain" description="Smf/DprA SLOG" evidence="2">
    <location>
        <begin position="100"/>
        <end position="298"/>
    </location>
</feature>
<dbReference type="EMBL" id="JAOCJW010000027">
    <property type="protein sequence ID" value="MDH2006518.1"/>
    <property type="molecule type" value="Genomic_DNA"/>
</dbReference>
<sequence length="481" mass="50800">MSKEDLSADTEVVLLLCGRFGGEKQEAYPPLAPREYGELAKWLKALALRPSDLLTDAGRVALASSIHEARLERQRVEFLLGRGTAMALALERWARGGLWVISRSDKAYPQRLRRRLKNAAPPLLYGAGDKALLDKGGLAIIGSRDVSPAGELYTRAIAARCANEGLAVVSGGARGVDAAAMQGATEAGGYCIGVLPSDLLKTSLSRQNRMGLQEGRLVLVSPFYPEAGFGRGQNAMARNRYIYTLADQALVIDSALGKHSGTWSGAVENLKHGWVPLYVRTPGEGAGNAALVAEGAFPFALTPDSTDTLIGLFGAQAVSQPLSDSAIIDEVQQSFLAPESDAPAEAVPAELPPVAEHQELLAQPRPEEPAVQSTVAADLLAVSAVDDSGDTTDTVIEEPLAAQQPVPVGSSGFALDMYSDFSSKLASLLSGGALSEEEIATLLCIEKSQAKAWLKRASEVGLVDKLKKPVRYALVSQGSLC</sequence>
<protein>
    <submittedName>
        <fullName evidence="3">DNA-processing protein DprA</fullName>
    </submittedName>
</protein>
<dbReference type="AlphaFoldDB" id="A0AA42W4R8"/>
<name>A0AA42W4R8_9BURK</name>
<dbReference type="InterPro" id="IPR057666">
    <property type="entry name" value="DrpA_SLOG"/>
</dbReference>
<dbReference type="PANTHER" id="PTHR43022">
    <property type="entry name" value="PROTEIN SMF"/>
    <property type="match status" value="1"/>
</dbReference>
<proteinExistence type="inferred from homology"/>
<comment type="caution">
    <text evidence="3">The sequence shown here is derived from an EMBL/GenBank/DDBJ whole genome shotgun (WGS) entry which is preliminary data.</text>
</comment>
<evidence type="ECO:0000256" key="1">
    <source>
        <dbReference type="ARBA" id="ARBA00006525"/>
    </source>
</evidence>
<dbReference type="RefSeq" id="WP_279852233.1">
    <property type="nucleotide sequence ID" value="NZ_JAOCIA010000028.1"/>
</dbReference>
<dbReference type="Gene3D" id="3.40.50.450">
    <property type="match status" value="1"/>
</dbReference>
<gene>
    <name evidence="3" type="ORF">N5J23_13350</name>
</gene>
<dbReference type="InterPro" id="IPR003488">
    <property type="entry name" value="DprA"/>
</dbReference>
<dbReference type="PANTHER" id="PTHR43022:SF1">
    <property type="entry name" value="PROTEIN SMF"/>
    <property type="match status" value="1"/>
</dbReference>